<proteinExistence type="predicted"/>
<feature type="compositionally biased region" description="Basic and acidic residues" evidence="1">
    <location>
        <begin position="16"/>
        <end position="56"/>
    </location>
</feature>
<sequence>MGNQQSGPASGDAAADGDKKKSLYKRMHDSKKSKPLSDEDILKYTGKSRDELKTWADGRPGVGKNQLSGKASMGETSGLAGMAIAEGYGGWGPSAESNDANRGMKFPPTAEQQKSLCLDLDYATIKKKSAIIRGYAPCLKEISRSAKSCTTCNIMYQATQHCYPEVFIAASYYRVFISFFGGDETQFSKEILGLSVSPKEFPETEEDPLRKIQDGWKSRVLHIYSVPGTIPSSNPSALAEQVKSWMSKCEKGHKECRTATQGILPRRVVQIIPGSKPGSCRVRLCEPTPSRKAPYVCLSHCWGKKQIIVTKKGNIDQHMKEIPWGKLSTTFQEAIDFSCRIGVEFIWIDSLCIVQDSTTDWEKEAVKMASYYSNADLTVAASAAKDGSIGLFPKGSKTDEAVELRGKDKQGRPYHLVTRTAIDHPFDVEDDEFDHFPLTKRGWVFQEHILSRRFLHFGVRELVWECHSSTHCQCSMIPAAPRSDHSTNQVLSVAKYGLETKDVRKRRQLWYENVESMMNLDFTYATDRLAATAGVATLLAKGYKGRYLAGLWEDSLIADLCWAIMENGKRPDELKKVPSWSWGSVSGGLATLWCQSDISDPNVMMAARVIKIDCQPDPPSLIGALTRGILTLEGKMVTAVMKSEDTKGGVKQSLSIGNGAKQEIFREGWFFNADSQDFWKHSAKGAIVHLLEMTRKVAQGQKLLAIFLVLQPHKDRKGSFQRIGLLRAQLKMTTKETISRDAARRAVKLISYKYGVGQEELWAIFEAANLDATLVLRDTFKSLSSIAARSIDTLSRSLYTSKARFIFELLQNADDNTYAHALEIDNAPNVSFALHHDKMIIECNEDGFTKKNLEAMCDVGQSSKSGAYGYIGEKGIGFKSVFMVAHKVTIQSNNFSFSFTHNPGETGLGMIAPVWEESVEVLDSRTRITLDLHQYNSDPLEKKRQFSIIKGQLEDLKGTSLLFLRKLRQISITIHKTDGSIDSQAKYSIRRGEIAEIVKTSLDGSMVTNKYYICKHMAEGLPPHENRTSSDLEGEDRAGKTAEVVLAFPLDESLVPVVKNQFAFAFLPMRPMGFKVSNTFITIIPI</sequence>
<feature type="domain" description="Heterokaryon incompatibility" evidence="2">
    <location>
        <begin position="295"/>
        <end position="447"/>
    </location>
</feature>
<dbReference type="PANTHER" id="PTHR33112:SF13">
    <property type="entry name" value="HETEROKARYON INCOMPATIBILITY DOMAIN-CONTAINING PROTEIN"/>
    <property type="match status" value="1"/>
</dbReference>
<feature type="region of interest" description="Disordered" evidence="1">
    <location>
        <begin position="1"/>
        <end position="70"/>
    </location>
</feature>
<feature type="compositionally biased region" description="Low complexity" evidence="1">
    <location>
        <begin position="1"/>
        <end position="14"/>
    </location>
</feature>
<keyword evidence="4" id="KW-1185">Reference proteome</keyword>
<dbReference type="OrthoDB" id="5362512at2759"/>
<evidence type="ECO:0000256" key="1">
    <source>
        <dbReference type="SAM" id="MobiDB-lite"/>
    </source>
</evidence>
<dbReference type="SUPFAM" id="SSF55874">
    <property type="entry name" value="ATPase domain of HSP90 chaperone/DNA topoisomerase II/histidine kinase"/>
    <property type="match status" value="1"/>
</dbReference>
<dbReference type="Proteomes" id="UP000722485">
    <property type="component" value="Unassembled WGS sequence"/>
</dbReference>
<name>A0A9P5H4Q7_9HYPO</name>
<reference evidence="3" key="1">
    <citation type="submission" date="2020-03" db="EMBL/GenBank/DDBJ databases">
        <title>Draft Genome Sequence of Cylindrodendrum hubeiense.</title>
        <authorList>
            <person name="Buettner E."/>
            <person name="Kellner H."/>
        </authorList>
    </citation>
    <scope>NUCLEOTIDE SEQUENCE</scope>
    <source>
        <strain evidence="3">IHI 201604</strain>
    </source>
</reference>
<organism evidence="3 4">
    <name type="scientific">Cylindrodendrum hubeiense</name>
    <dbReference type="NCBI Taxonomy" id="595255"/>
    <lineage>
        <taxon>Eukaryota</taxon>
        <taxon>Fungi</taxon>
        <taxon>Dikarya</taxon>
        <taxon>Ascomycota</taxon>
        <taxon>Pezizomycotina</taxon>
        <taxon>Sordariomycetes</taxon>
        <taxon>Hypocreomycetidae</taxon>
        <taxon>Hypocreales</taxon>
        <taxon>Nectriaceae</taxon>
        <taxon>Cylindrodendrum</taxon>
    </lineage>
</organism>
<evidence type="ECO:0000313" key="4">
    <source>
        <dbReference type="Proteomes" id="UP000722485"/>
    </source>
</evidence>
<dbReference type="InterPro" id="IPR010730">
    <property type="entry name" value="HET"/>
</dbReference>
<dbReference type="PANTHER" id="PTHR33112">
    <property type="entry name" value="DOMAIN PROTEIN, PUTATIVE-RELATED"/>
    <property type="match status" value="1"/>
</dbReference>
<gene>
    <name evidence="3" type="ORF">G7Z17_g10510</name>
</gene>
<dbReference type="NCBIfam" id="NF047352">
    <property type="entry name" value="P_loop_sacsin"/>
    <property type="match status" value="1"/>
</dbReference>
<evidence type="ECO:0000259" key="2">
    <source>
        <dbReference type="Pfam" id="PF06985"/>
    </source>
</evidence>
<dbReference type="EMBL" id="JAANBB010000346">
    <property type="protein sequence ID" value="KAF7543723.1"/>
    <property type="molecule type" value="Genomic_DNA"/>
</dbReference>
<dbReference type="Gene3D" id="3.30.565.10">
    <property type="entry name" value="Histidine kinase-like ATPase, C-terminal domain"/>
    <property type="match status" value="1"/>
</dbReference>
<comment type="caution">
    <text evidence="3">The sequence shown here is derived from an EMBL/GenBank/DDBJ whole genome shotgun (WGS) entry which is preliminary data.</text>
</comment>
<accession>A0A9P5H4Q7</accession>
<evidence type="ECO:0000313" key="3">
    <source>
        <dbReference type="EMBL" id="KAF7543723.1"/>
    </source>
</evidence>
<dbReference type="AlphaFoldDB" id="A0A9P5H4Q7"/>
<dbReference type="InterPro" id="IPR036890">
    <property type="entry name" value="HATPase_C_sf"/>
</dbReference>
<dbReference type="Pfam" id="PF06985">
    <property type="entry name" value="HET"/>
    <property type="match status" value="1"/>
</dbReference>
<protein>
    <recommendedName>
        <fullName evidence="2">Heterokaryon incompatibility domain-containing protein</fullName>
    </recommendedName>
</protein>